<feature type="chain" id="PRO_5029636018" description="Phytase-like domain-containing protein" evidence="1">
    <location>
        <begin position="21"/>
        <end position="371"/>
    </location>
</feature>
<feature type="signal peptide" evidence="1">
    <location>
        <begin position="1"/>
        <end position="20"/>
    </location>
</feature>
<accession>A0A7J6P082</accession>
<keyword evidence="1" id="KW-0732">Signal</keyword>
<reference evidence="2 3" key="1">
    <citation type="submission" date="2020-04" db="EMBL/GenBank/DDBJ databases">
        <title>Perkinsus olseni comparative genomics.</title>
        <authorList>
            <person name="Bogema D.R."/>
        </authorList>
    </citation>
    <scope>NUCLEOTIDE SEQUENCE [LARGE SCALE GENOMIC DNA]</scope>
    <source>
        <strain evidence="2">00978-12</strain>
    </source>
</reference>
<dbReference type="AlphaFoldDB" id="A0A7J6P082"/>
<evidence type="ECO:0000313" key="3">
    <source>
        <dbReference type="Proteomes" id="UP000541610"/>
    </source>
</evidence>
<evidence type="ECO:0008006" key="4">
    <source>
        <dbReference type="Google" id="ProtNLM"/>
    </source>
</evidence>
<name>A0A7J6P082_PEROL</name>
<dbReference type="Proteomes" id="UP000541610">
    <property type="component" value="Unassembled WGS sequence"/>
</dbReference>
<evidence type="ECO:0000256" key="1">
    <source>
        <dbReference type="SAM" id="SignalP"/>
    </source>
</evidence>
<comment type="caution">
    <text evidence="2">The sequence shown here is derived from an EMBL/GenBank/DDBJ whole genome shotgun (WGS) entry which is preliminary data.</text>
</comment>
<sequence>MSFNLVSLALLLGSFVGSKGQGPIKLKQTRLPLRNGSTEDSITSSLGTLKHIQTLRLVDANPSLGRHSLFGTLASLIVAEDGSQLLAGTHRGLFMTMMLSPTAGDEYDVPEAVYHAMRGSEHRYGLAGRTGIGLTSIGPYYGIGTGELIVSFDRRKALLMYPDGVETVLAVDLGLKAQLNECAGNDGPEAILSAKFTKEILWVPNHVLPPSDPTLTPPPGSSVYRGFVYDETVTKRFVLQSVDSGGGKPFRPTGMAELSNGDIMILFSSRGNDMMRIGYVRSKDLRRAVARGGTLNPEVIAELSRSDGYNIGDQSGLAIREDTKTGRILVYTTNDNSYGVFKDTLYTLVSTFEWIPKRRRSWWCRIFKIFC</sequence>
<dbReference type="EMBL" id="JABANP010000122">
    <property type="protein sequence ID" value="KAF4689525.1"/>
    <property type="molecule type" value="Genomic_DNA"/>
</dbReference>
<evidence type="ECO:0000313" key="2">
    <source>
        <dbReference type="EMBL" id="KAF4689525.1"/>
    </source>
</evidence>
<gene>
    <name evidence="2" type="ORF">FOZ60_001578</name>
</gene>
<proteinExistence type="predicted"/>
<protein>
    <recommendedName>
        <fullName evidence="4">Phytase-like domain-containing protein</fullName>
    </recommendedName>
</protein>
<organism evidence="2 3">
    <name type="scientific">Perkinsus olseni</name>
    <name type="common">Perkinsus atlanticus</name>
    <dbReference type="NCBI Taxonomy" id="32597"/>
    <lineage>
        <taxon>Eukaryota</taxon>
        <taxon>Sar</taxon>
        <taxon>Alveolata</taxon>
        <taxon>Perkinsozoa</taxon>
        <taxon>Perkinsea</taxon>
        <taxon>Perkinsida</taxon>
        <taxon>Perkinsidae</taxon>
        <taxon>Perkinsus</taxon>
    </lineage>
</organism>